<protein>
    <submittedName>
        <fullName evidence="1">Uncharacterized protein</fullName>
    </submittedName>
</protein>
<evidence type="ECO:0000313" key="1">
    <source>
        <dbReference type="EMBL" id="BAO19070.1"/>
    </source>
</evidence>
<proteinExistence type="predicted"/>
<name>V5YNB9_9BURK</name>
<geneLocation type="plasmid" evidence="1">
    <name>pM7012</name>
</geneLocation>
<organism evidence="1">
    <name type="scientific">Burkholderia sp. M701</name>
    <dbReference type="NCBI Taxonomy" id="326454"/>
    <lineage>
        <taxon>Bacteria</taxon>
        <taxon>Pseudomonadati</taxon>
        <taxon>Pseudomonadota</taxon>
        <taxon>Betaproteobacteria</taxon>
        <taxon>Burkholderiales</taxon>
        <taxon>Burkholderiaceae</taxon>
        <taxon>Burkholderia</taxon>
    </lineage>
</organism>
<reference evidence="1" key="1">
    <citation type="journal article" date="2014" name="Microbiology">
        <title>A 2,4-dichlorophenoxyacetic acid degradation plasmid pM7012 discloses distribution of an unclassified megaplasmid group across bacterial species.</title>
        <authorList>
            <person name="Sakai Y."/>
            <person name="Ogawa N."/>
            <person name="Shimomura Y."/>
            <person name="Fujii T."/>
        </authorList>
    </citation>
    <scope>NUCLEOTIDE SEQUENCE</scope>
    <source>
        <strain evidence="1">M701</strain>
    </source>
</reference>
<dbReference type="RefSeq" id="WP_023842613.1">
    <property type="nucleotide sequence ID" value="NC_022995.1"/>
</dbReference>
<dbReference type="EMBL" id="AB853026">
    <property type="protein sequence ID" value="BAO19070.1"/>
    <property type="molecule type" value="Genomic_DNA"/>
</dbReference>
<sequence length="205" mass="22582">MSDGFTFLIGDGGDGDFTIRMIHGCRLVFGEVPISQIQMLAHGFSKKALMDIDMAERIGATFVIGEPENLEGLRKLDLPVSEKRQRDYQAAFDLGLNDVAVWLRTGERGLSSNAMCRRIFGVPSDAGSNHPADPSDLRRCMLFLDAADAHDKVSLMADVSPEWARLAANWSLLTATFNEEMATGKLAPRTYELMMSYTGNRAETS</sequence>
<dbReference type="AlphaFoldDB" id="V5YNB9"/>
<keyword evidence="1" id="KW-0614">Plasmid</keyword>
<reference evidence="1" key="2">
    <citation type="submission" date="2024-06" db="EMBL/GenBank/DDBJ databases">
        <authorList>
            <person name="Sakai Y."/>
            <person name="Fujii T."/>
        </authorList>
    </citation>
    <scope>NUCLEOTIDE SEQUENCE</scope>
    <source>
        <strain evidence="1">M701</strain>
        <plasmid evidence="1">pM7012</plasmid>
    </source>
</reference>
<accession>V5YNB9</accession>